<dbReference type="EMBL" id="BAAAOA010000005">
    <property type="protein sequence ID" value="GAA1747291.1"/>
    <property type="molecule type" value="Genomic_DNA"/>
</dbReference>
<keyword evidence="3" id="KW-1185">Reference proteome</keyword>
<evidence type="ECO:0000313" key="2">
    <source>
        <dbReference type="EMBL" id="GAA1747291.1"/>
    </source>
</evidence>
<evidence type="ECO:0000313" key="3">
    <source>
        <dbReference type="Proteomes" id="UP001501204"/>
    </source>
</evidence>
<feature type="compositionally biased region" description="Basic and acidic residues" evidence="1">
    <location>
        <begin position="187"/>
        <end position="207"/>
    </location>
</feature>
<sequence>MTDTPRPPRPIYPMRYVFPSEITDLATAHGLPTETLIRALNMRWLVDGRGTCWPAGSGSGSGMTLESLLDHGSLVVEWLPPIEEDQRISVIDRHLSDAVDRRRGLPENTIGLLKIPAPVAESCQPRNRASYRIGAVIKVVPDISKLNAAVGETLRTWLTARLAELDLTVDQEKEMTAHQFPMTKESLAAEKDPDPQPRPDDTCADCYHDRDDHDSFDASCAAETSSYYGAMSPCECDAFTETKRTTDA</sequence>
<gene>
    <name evidence="2" type="ORF">GCM10009767_02530</name>
</gene>
<dbReference type="Proteomes" id="UP001501204">
    <property type="component" value="Unassembled WGS sequence"/>
</dbReference>
<evidence type="ECO:0000256" key="1">
    <source>
        <dbReference type="SAM" id="MobiDB-lite"/>
    </source>
</evidence>
<protein>
    <submittedName>
        <fullName evidence="2">Uncharacterized protein</fullName>
    </submittedName>
</protein>
<reference evidence="2 3" key="1">
    <citation type="journal article" date="2019" name="Int. J. Syst. Evol. Microbiol.">
        <title>The Global Catalogue of Microorganisms (GCM) 10K type strain sequencing project: providing services to taxonomists for standard genome sequencing and annotation.</title>
        <authorList>
            <consortium name="The Broad Institute Genomics Platform"/>
            <consortium name="The Broad Institute Genome Sequencing Center for Infectious Disease"/>
            <person name="Wu L."/>
            <person name="Ma J."/>
        </authorList>
    </citation>
    <scope>NUCLEOTIDE SEQUENCE [LARGE SCALE GENOMIC DNA]</scope>
    <source>
        <strain evidence="2 3">JCM 14735</strain>
    </source>
</reference>
<dbReference type="RefSeq" id="WP_344119110.1">
    <property type="nucleotide sequence ID" value="NZ_BAAAOA010000005.1"/>
</dbReference>
<name>A0ABN2K4V1_9MICC</name>
<feature type="region of interest" description="Disordered" evidence="1">
    <location>
        <begin position="176"/>
        <end position="207"/>
    </location>
</feature>
<proteinExistence type="predicted"/>
<organism evidence="2 3">
    <name type="scientific">Kocuria aegyptia</name>
    <dbReference type="NCBI Taxonomy" id="330943"/>
    <lineage>
        <taxon>Bacteria</taxon>
        <taxon>Bacillati</taxon>
        <taxon>Actinomycetota</taxon>
        <taxon>Actinomycetes</taxon>
        <taxon>Micrococcales</taxon>
        <taxon>Micrococcaceae</taxon>
        <taxon>Kocuria</taxon>
    </lineage>
</organism>
<comment type="caution">
    <text evidence="2">The sequence shown here is derived from an EMBL/GenBank/DDBJ whole genome shotgun (WGS) entry which is preliminary data.</text>
</comment>
<accession>A0ABN2K4V1</accession>